<evidence type="ECO:0000313" key="3">
    <source>
        <dbReference type="Proteomes" id="UP001439008"/>
    </source>
</evidence>
<sequence>TKVKLELKKQENESLKTELKSSQKAQISENLLLKKQLRDSRVSETNLRHSLLLRDISIRSLQKENLEINRICQNLEKDPLKISPINFDDSSNGNKLIRNFGKSVFREASLKAQIKNLEREIEFKNFSEHDEASKRQSENYFDDKNSKKVLNRDNEKTSKNVQSDNEKSAKIQIDENKKNDGLSAKKSMKDNLFRIKSDMTTELLSENQLSMKRLSLYSKTFDKEKSSSVNDLPNELKNVEDEIVLATFEKKKVSESLKIVEKSDYSERSKVFKAFSSSSSDVFAVLEKSSEEDIAANMLLIVQSIKDTPLWLHRERKRILSIVRD</sequence>
<protein>
    <submittedName>
        <fullName evidence="2">Uncharacterized protein</fullName>
    </submittedName>
</protein>
<feature type="non-terminal residue" evidence="2">
    <location>
        <position position="325"/>
    </location>
</feature>
<gene>
    <name evidence="2" type="ORF">MHBO_003379</name>
</gene>
<name>A0ABV2AQ96_9EUKA</name>
<proteinExistence type="predicted"/>
<comment type="caution">
    <text evidence="2">The sequence shown here is derived from an EMBL/GenBank/DDBJ whole genome shotgun (WGS) entry which is preliminary data.</text>
</comment>
<feature type="non-terminal residue" evidence="2">
    <location>
        <position position="1"/>
    </location>
</feature>
<feature type="region of interest" description="Disordered" evidence="1">
    <location>
        <begin position="128"/>
        <end position="182"/>
    </location>
</feature>
<feature type="compositionally biased region" description="Basic and acidic residues" evidence="1">
    <location>
        <begin position="128"/>
        <end position="180"/>
    </location>
</feature>
<evidence type="ECO:0000313" key="2">
    <source>
        <dbReference type="EMBL" id="MES1921843.1"/>
    </source>
</evidence>
<accession>A0ABV2AQ96</accession>
<dbReference type="EMBL" id="JBDODL010001846">
    <property type="protein sequence ID" value="MES1921843.1"/>
    <property type="molecule type" value="Genomic_DNA"/>
</dbReference>
<organism evidence="2 3">
    <name type="scientific">Bonamia ostreae</name>
    <dbReference type="NCBI Taxonomy" id="126728"/>
    <lineage>
        <taxon>Eukaryota</taxon>
        <taxon>Sar</taxon>
        <taxon>Rhizaria</taxon>
        <taxon>Endomyxa</taxon>
        <taxon>Ascetosporea</taxon>
        <taxon>Haplosporida</taxon>
        <taxon>Bonamia</taxon>
    </lineage>
</organism>
<keyword evidence="3" id="KW-1185">Reference proteome</keyword>
<dbReference type="Proteomes" id="UP001439008">
    <property type="component" value="Unassembled WGS sequence"/>
</dbReference>
<reference evidence="2 3" key="1">
    <citation type="journal article" date="2024" name="BMC Biol.">
        <title>Comparative genomics of Ascetosporea gives new insight into the evolutionary basis for animal parasitism in Rhizaria.</title>
        <authorList>
            <person name="Hiltunen Thoren M."/>
            <person name="Onut-Brannstrom I."/>
            <person name="Alfjorden A."/>
            <person name="Peckova H."/>
            <person name="Swords F."/>
            <person name="Hooper C."/>
            <person name="Holzer A.S."/>
            <person name="Bass D."/>
            <person name="Burki F."/>
        </authorList>
    </citation>
    <scope>NUCLEOTIDE SEQUENCE [LARGE SCALE GENOMIC DNA]</scope>
    <source>
        <strain evidence="2">20-A016</strain>
    </source>
</reference>
<evidence type="ECO:0000256" key="1">
    <source>
        <dbReference type="SAM" id="MobiDB-lite"/>
    </source>
</evidence>